<dbReference type="InterPro" id="IPR036271">
    <property type="entry name" value="Tet_transcr_reg_TetR-rel_C_sf"/>
</dbReference>
<dbReference type="Gene3D" id="1.10.357.10">
    <property type="entry name" value="Tetracycline Repressor, domain 2"/>
    <property type="match status" value="1"/>
</dbReference>
<gene>
    <name evidence="4" type="ORF">SAMN02745168_0154</name>
</gene>
<dbReference type="PANTHER" id="PTHR30055:SF226">
    <property type="entry name" value="HTH-TYPE TRANSCRIPTIONAL REGULATOR PKSA"/>
    <property type="match status" value="1"/>
</dbReference>
<dbReference type="Pfam" id="PF00440">
    <property type="entry name" value="TetR_N"/>
    <property type="match status" value="1"/>
</dbReference>
<dbReference type="Proteomes" id="UP000192790">
    <property type="component" value="Unassembled WGS sequence"/>
</dbReference>
<dbReference type="PROSITE" id="PS01081">
    <property type="entry name" value="HTH_TETR_1"/>
    <property type="match status" value="1"/>
</dbReference>
<dbReference type="RefSeq" id="WP_084235571.1">
    <property type="nucleotide sequence ID" value="NZ_FWXW01000011.1"/>
</dbReference>
<protein>
    <submittedName>
        <fullName evidence="4">Transcriptional regulator, TetR family</fullName>
    </submittedName>
</protein>
<organism evidence="4 5">
    <name type="scientific">Papillibacter cinnamivorans DSM 12816</name>
    <dbReference type="NCBI Taxonomy" id="1122930"/>
    <lineage>
        <taxon>Bacteria</taxon>
        <taxon>Bacillati</taxon>
        <taxon>Bacillota</taxon>
        <taxon>Clostridia</taxon>
        <taxon>Eubacteriales</taxon>
        <taxon>Oscillospiraceae</taxon>
        <taxon>Papillibacter</taxon>
    </lineage>
</organism>
<evidence type="ECO:0000313" key="5">
    <source>
        <dbReference type="Proteomes" id="UP000192790"/>
    </source>
</evidence>
<dbReference type="InterPro" id="IPR001647">
    <property type="entry name" value="HTH_TetR"/>
</dbReference>
<evidence type="ECO:0000256" key="2">
    <source>
        <dbReference type="PROSITE-ProRule" id="PRU00335"/>
    </source>
</evidence>
<dbReference type="PANTHER" id="PTHR30055">
    <property type="entry name" value="HTH-TYPE TRANSCRIPTIONAL REGULATOR RUTR"/>
    <property type="match status" value="1"/>
</dbReference>
<dbReference type="PRINTS" id="PR00455">
    <property type="entry name" value="HTHTETR"/>
</dbReference>
<dbReference type="InterPro" id="IPR009057">
    <property type="entry name" value="Homeodomain-like_sf"/>
</dbReference>
<evidence type="ECO:0000313" key="4">
    <source>
        <dbReference type="EMBL" id="SMC86937.1"/>
    </source>
</evidence>
<dbReference type="GO" id="GO:0000976">
    <property type="term" value="F:transcription cis-regulatory region binding"/>
    <property type="evidence" value="ECO:0007669"/>
    <property type="project" value="TreeGrafter"/>
</dbReference>
<keyword evidence="1 2" id="KW-0238">DNA-binding</keyword>
<evidence type="ECO:0000259" key="3">
    <source>
        <dbReference type="PROSITE" id="PS50977"/>
    </source>
</evidence>
<dbReference type="EMBL" id="FWXW01000011">
    <property type="protein sequence ID" value="SMC86937.1"/>
    <property type="molecule type" value="Genomic_DNA"/>
</dbReference>
<dbReference type="PROSITE" id="PS50977">
    <property type="entry name" value="HTH_TETR_2"/>
    <property type="match status" value="1"/>
</dbReference>
<dbReference type="InterPro" id="IPR050109">
    <property type="entry name" value="HTH-type_TetR-like_transc_reg"/>
</dbReference>
<keyword evidence="5" id="KW-1185">Reference proteome</keyword>
<dbReference type="SUPFAM" id="SSF46689">
    <property type="entry name" value="Homeodomain-like"/>
    <property type="match status" value="1"/>
</dbReference>
<sequence>MRRELSILFIDHTVYKQYTALGELHLKESVFGREAGLLEAALEEFSEKSYEDASLNAILRGAGISKGVFYYHFADKKALYLFLQKASAEAKWKFIDENASLQGAACGDIFEQFRRQARLAAEFAAQYPRFHRLGEMLAKERGNPVYEEAMKALGGSAESVIAPMVDQAVREGNLKKEYSREFLIRLLSYLFGHFHEIFDREEERGLESVLANLDTYIDFIRHGVGNE</sequence>
<evidence type="ECO:0000256" key="1">
    <source>
        <dbReference type="ARBA" id="ARBA00023125"/>
    </source>
</evidence>
<dbReference type="AlphaFoldDB" id="A0A1W2CNW9"/>
<accession>A0A1W2CNW9</accession>
<dbReference type="STRING" id="1122930.SAMN02745168_0154"/>
<dbReference type="GO" id="GO:0003700">
    <property type="term" value="F:DNA-binding transcription factor activity"/>
    <property type="evidence" value="ECO:0007669"/>
    <property type="project" value="TreeGrafter"/>
</dbReference>
<feature type="domain" description="HTH tetR-type" evidence="3">
    <location>
        <begin position="31"/>
        <end position="91"/>
    </location>
</feature>
<name>A0A1W2CNW9_9FIRM</name>
<proteinExistence type="predicted"/>
<dbReference type="SUPFAM" id="SSF48498">
    <property type="entry name" value="Tetracyclin repressor-like, C-terminal domain"/>
    <property type="match status" value="1"/>
</dbReference>
<dbReference type="InterPro" id="IPR023772">
    <property type="entry name" value="DNA-bd_HTH_TetR-type_CS"/>
</dbReference>
<dbReference type="OrthoDB" id="9780939at2"/>
<reference evidence="4 5" key="1">
    <citation type="submission" date="2017-04" db="EMBL/GenBank/DDBJ databases">
        <authorList>
            <person name="Afonso C.L."/>
            <person name="Miller P.J."/>
            <person name="Scott M.A."/>
            <person name="Spackman E."/>
            <person name="Goraichik I."/>
            <person name="Dimitrov K.M."/>
            <person name="Suarez D.L."/>
            <person name="Swayne D.E."/>
        </authorList>
    </citation>
    <scope>NUCLEOTIDE SEQUENCE [LARGE SCALE GENOMIC DNA]</scope>
    <source>
        <strain evidence="4 5">DSM 12816</strain>
    </source>
</reference>
<feature type="DNA-binding region" description="H-T-H motif" evidence="2">
    <location>
        <begin position="54"/>
        <end position="73"/>
    </location>
</feature>